<reference evidence="7" key="2">
    <citation type="journal article" date="2023" name="IMA Fungus">
        <title>Comparative genomic study of the Penicillium genus elucidates a diverse pangenome and 15 lateral gene transfer events.</title>
        <authorList>
            <person name="Petersen C."/>
            <person name="Sorensen T."/>
            <person name="Nielsen M.R."/>
            <person name="Sondergaard T.E."/>
            <person name="Sorensen J.L."/>
            <person name="Fitzpatrick D.A."/>
            <person name="Frisvad J.C."/>
            <person name="Nielsen K.L."/>
        </authorList>
    </citation>
    <scope>NUCLEOTIDE SEQUENCE</scope>
    <source>
        <strain evidence="7">IBT 21917</strain>
    </source>
</reference>
<dbReference type="GO" id="GO:0046872">
    <property type="term" value="F:metal ion binding"/>
    <property type="evidence" value="ECO:0007669"/>
    <property type="project" value="UniProtKB-KW"/>
</dbReference>
<evidence type="ECO:0000256" key="4">
    <source>
        <dbReference type="ARBA" id="ARBA00023004"/>
    </source>
</evidence>
<sequence length="350" mass="38879">MAQIQGLDARDLPPDVVRSAYKKYGKISPAEIDHDPDILDLQRIDPDSLPEELAVSQYMSSQDLRLAFDDFIRGGHAFNKEHAPLAEDVPVFTHNAVSGLWMIPSLFPPTVQMELLSRLIHRDLSNPEYQTNLDLHYHVTYPQGWQADGGGKSFFADDPARLLQLKDPQTHSPLSIQKALEKKLRWVMLCRQQDETPGVDAPGTSSNFPSDIARLLQTPFPQAEAYAATLNLSSADETLSAHRDATAHQDVGLVSVNFGCDCLFLVSSDDGEGPKVIRLRSGDAVYMNGSARFAWHGVPRILPSTCPGWLADWPSVAGVEQGRDAQYSMWKGWMSTKQINLTVRQMARIS</sequence>
<dbReference type="SUPFAM" id="SSF51197">
    <property type="entry name" value="Clavaminate synthase-like"/>
    <property type="match status" value="1"/>
</dbReference>
<dbReference type="GO" id="GO:0005737">
    <property type="term" value="C:cytoplasm"/>
    <property type="evidence" value="ECO:0007669"/>
    <property type="project" value="TreeGrafter"/>
</dbReference>
<evidence type="ECO:0000256" key="1">
    <source>
        <dbReference type="ARBA" id="ARBA00022723"/>
    </source>
</evidence>
<reference evidence="7" key="1">
    <citation type="submission" date="2022-11" db="EMBL/GenBank/DDBJ databases">
        <authorList>
            <person name="Petersen C."/>
        </authorList>
    </citation>
    <scope>NUCLEOTIDE SEQUENCE</scope>
    <source>
        <strain evidence="7">IBT 21917</strain>
    </source>
</reference>
<proteinExistence type="predicted"/>
<feature type="binding site" evidence="5">
    <location>
        <position position="242"/>
    </location>
    <ligand>
        <name>Fe cation</name>
        <dbReference type="ChEBI" id="CHEBI:24875"/>
        <note>catalytic</note>
    </ligand>
</feature>
<keyword evidence="2 7" id="KW-0223">Dioxygenase</keyword>
<evidence type="ECO:0000259" key="6">
    <source>
        <dbReference type="Pfam" id="PF13532"/>
    </source>
</evidence>
<gene>
    <name evidence="7" type="ORF">N7492_005750</name>
</gene>
<evidence type="ECO:0000256" key="5">
    <source>
        <dbReference type="PIRSR" id="PIRSR604574-2"/>
    </source>
</evidence>
<dbReference type="Pfam" id="PF13532">
    <property type="entry name" value="2OG-FeII_Oxy_2"/>
    <property type="match status" value="1"/>
</dbReference>
<dbReference type="Gene3D" id="2.60.120.590">
    <property type="entry name" value="Alpha-ketoglutarate-dependent dioxygenase AlkB-like"/>
    <property type="match status" value="1"/>
</dbReference>
<evidence type="ECO:0000313" key="7">
    <source>
        <dbReference type="EMBL" id="KAJ5173157.1"/>
    </source>
</evidence>
<comment type="caution">
    <text evidence="7">The sequence shown here is derived from an EMBL/GenBank/DDBJ whole genome shotgun (WGS) entry which is preliminary data.</text>
</comment>
<name>A0A9W9LRF2_9EURO</name>
<feature type="binding site" evidence="5">
    <location>
        <position position="296"/>
    </location>
    <ligand>
        <name>Fe cation</name>
        <dbReference type="ChEBI" id="CHEBI:24875"/>
        <note>catalytic</note>
    </ligand>
</feature>
<dbReference type="OrthoDB" id="6614653at2759"/>
<dbReference type="Proteomes" id="UP001146351">
    <property type="component" value="Unassembled WGS sequence"/>
</dbReference>
<keyword evidence="3" id="KW-0560">Oxidoreductase</keyword>
<dbReference type="PANTHER" id="PTHR16557">
    <property type="entry name" value="ALKYLATED DNA REPAIR PROTEIN ALKB-RELATED"/>
    <property type="match status" value="1"/>
</dbReference>
<protein>
    <submittedName>
        <fullName evidence="7">Oxoglutarate/iron-dependent dioxygenase</fullName>
    </submittedName>
</protein>
<accession>A0A9W9LRF2</accession>
<keyword evidence="8" id="KW-1185">Reference proteome</keyword>
<keyword evidence="4 5" id="KW-0408">Iron</keyword>
<comment type="cofactor">
    <cofactor evidence="5">
        <name>Fe(2+)</name>
        <dbReference type="ChEBI" id="CHEBI:29033"/>
    </cofactor>
    <text evidence="5">Binds 1 Fe(2+) ion per subunit.</text>
</comment>
<evidence type="ECO:0000313" key="8">
    <source>
        <dbReference type="Proteomes" id="UP001146351"/>
    </source>
</evidence>
<feature type="domain" description="Alpha-ketoglutarate-dependent dioxygenase AlkB-like" evidence="6">
    <location>
        <begin position="169"/>
        <end position="344"/>
    </location>
</feature>
<evidence type="ECO:0000256" key="3">
    <source>
        <dbReference type="ARBA" id="ARBA00023002"/>
    </source>
</evidence>
<dbReference type="InterPro" id="IPR027450">
    <property type="entry name" value="AlkB-like"/>
</dbReference>
<dbReference type="EMBL" id="JAPQKO010000003">
    <property type="protein sequence ID" value="KAJ5173157.1"/>
    <property type="molecule type" value="Genomic_DNA"/>
</dbReference>
<feature type="binding site" evidence="5">
    <location>
        <position position="244"/>
    </location>
    <ligand>
        <name>Fe cation</name>
        <dbReference type="ChEBI" id="CHEBI:24875"/>
        <note>catalytic</note>
    </ligand>
</feature>
<dbReference type="AlphaFoldDB" id="A0A9W9LRF2"/>
<dbReference type="InterPro" id="IPR004574">
    <property type="entry name" value="Alkb"/>
</dbReference>
<dbReference type="InterPro" id="IPR037151">
    <property type="entry name" value="AlkB-like_sf"/>
</dbReference>
<evidence type="ECO:0000256" key="2">
    <source>
        <dbReference type="ARBA" id="ARBA00022964"/>
    </source>
</evidence>
<keyword evidence="1 5" id="KW-0479">Metal-binding</keyword>
<organism evidence="7 8">
    <name type="scientific">Penicillium capsulatum</name>
    <dbReference type="NCBI Taxonomy" id="69766"/>
    <lineage>
        <taxon>Eukaryota</taxon>
        <taxon>Fungi</taxon>
        <taxon>Dikarya</taxon>
        <taxon>Ascomycota</taxon>
        <taxon>Pezizomycotina</taxon>
        <taxon>Eurotiomycetes</taxon>
        <taxon>Eurotiomycetidae</taxon>
        <taxon>Eurotiales</taxon>
        <taxon>Aspergillaceae</taxon>
        <taxon>Penicillium</taxon>
    </lineage>
</organism>
<dbReference type="GO" id="GO:0051213">
    <property type="term" value="F:dioxygenase activity"/>
    <property type="evidence" value="ECO:0007669"/>
    <property type="project" value="UniProtKB-KW"/>
</dbReference>
<dbReference type="PANTHER" id="PTHR16557:SF2">
    <property type="entry name" value="NUCLEIC ACID DIOXYGENASE ALKBH1"/>
    <property type="match status" value="1"/>
</dbReference>
<dbReference type="GO" id="GO:0005634">
    <property type="term" value="C:nucleus"/>
    <property type="evidence" value="ECO:0007669"/>
    <property type="project" value="TreeGrafter"/>
</dbReference>